<sequence length="223" mass="25339">MKKRYTEDDSENEFSVDEPEEFQESSDDWTPGGDSGKSNRKQTRRLRSSNSKKPRLVDPSSSSEEESEEIDSEEEDSKKKRPKGRSPGGRGRPPKKNIEPKEPKEPKESKEPVVSCEATSTTSPVQKEFSSGAYVVLKTDFQNGGDPPIWKIDGKALLQKYIPFEQNGQKLYKNTSTYSGWSITNKDLYYPAPISFKVQNRKEIIVEFHKDQIKPSDHGDDSE</sequence>
<gene>
    <name evidence="2" type="ORF">R5R35_000394</name>
</gene>
<reference evidence="2 3" key="1">
    <citation type="submission" date="2024-03" db="EMBL/GenBank/DDBJ databases">
        <title>The genome assembly and annotation of the cricket Gryllus longicercus Weissman &amp; Gray.</title>
        <authorList>
            <person name="Szrajer S."/>
            <person name="Gray D."/>
            <person name="Ylla G."/>
        </authorList>
    </citation>
    <scope>NUCLEOTIDE SEQUENCE [LARGE SCALE GENOMIC DNA]</scope>
    <source>
        <strain evidence="2">DAG 2021-001</strain>
        <tissue evidence="2">Whole body minus gut</tissue>
    </source>
</reference>
<accession>A0AAN9VNB8</accession>
<comment type="caution">
    <text evidence="2">The sequence shown here is derived from an EMBL/GenBank/DDBJ whole genome shotgun (WGS) entry which is preliminary data.</text>
</comment>
<feature type="compositionally biased region" description="Basic and acidic residues" evidence="1">
    <location>
        <begin position="96"/>
        <end position="111"/>
    </location>
</feature>
<dbReference type="GO" id="GO:0005634">
    <property type="term" value="C:nucleus"/>
    <property type="evidence" value="ECO:0007669"/>
    <property type="project" value="TreeGrafter"/>
</dbReference>
<feature type="region of interest" description="Disordered" evidence="1">
    <location>
        <begin position="1"/>
        <end position="129"/>
    </location>
</feature>
<name>A0AAN9VNB8_9ORTH</name>
<feature type="compositionally biased region" description="Acidic residues" evidence="1">
    <location>
        <begin position="8"/>
        <end position="27"/>
    </location>
</feature>
<evidence type="ECO:0000313" key="3">
    <source>
        <dbReference type="Proteomes" id="UP001378592"/>
    </source>
</evidence>
<evidence type="ECO:0000313" key="2">
    <source>
        <dbReference type="EMBL" id="KAK7793557.1"/>
    </source>
</evidence>
<dbReference type="EMBL" id="JAZDUA010000373">
    <property type="protein sequence ID" value="KAK7793557.1"/>
    <property type="molecule type" value="Genomic_DNA"/>
</dbReference>
<feature type="compositionally biased region" description="Acidic residues" evidence="1">
    <location>
        <begin position="63"/>
        <end position="75"/>
    </location>
</feature>
<keyword evidence="3" id="KW-1185">Reference proteome</keyword>
<proteinExistence type="predicted"/>
<feature type="compositionally biased region" description="Polar residues" evidence="1">
    <location>
        <begin position="117"/>
        <end position="129"/>
    </location>
</feature>
<dbReference type="Proteomes" id="UP001378592">
    <property type="component" value="Unassembled WGS sequence"/>
</dbReference>
<evidence type="ECO:0000256" key="1">
    <source>
        <dbReference type="SAM" id="MobiDB-lite"/>
    </source>
</evidence>
<dbReference type="AlphaFoldDB" id="A0AAN9VNB8"/>
<protein>
    <submittedName>
        <fullName evidence="2">Uncharacterized protein</fullName>
    </submittedName>
</protein>
<dbReference type="PANTHER" id="PTHR14689:SF0">
    <property type="entry name" value="COILED-COIL DOMAIN-CONTAINING PROTEIN 82"/>
    <property type="match status" value="1"/>
</dbReference>
<feature type="compositionally biased region" description="Basic residues" evidence="1">
    <location>
        <begin position="38"/>
        <end position="54"/>
    </location>
</feature>
<organism evidence="2 3">
    <name type="scientific">Gryllus longicercus</name>
    <dbReference type="NCBI Taxonomy" id="2509291"/>
    <lineage>
        <taxon>Eukaryota</taxon>
        <taxon>Metazoa</taxon>
        <taxon>Ecdysozoa</taxon>
        <taxon>Arthropoda</taxon>
        <taxon>Hexapoda</taxon>
        <taxon>Insecta</taxon>
        <taxon>Pterygota</taxon>
        <taxon>Neoptera</taxon>
        <taxon>Polyneoptera</taxon>
        <taxon>Orthoptera</taxon>
        <taxon>Ensifera</taxon>
        <taxon>Gryllidea</taxon>
        <taxon>Grylloidea</taxon>
        <taxon>Gryllidae</taxon>
        <taxon>Gryllinae</taxon>
        <taxon>Gryllus</taxon>
    </lineage>
</organism>
<dbReference type="PANTHER" id="PTHR14689">
    <property type="entry name" value="PHORBOL-ESTER_DAG-TYPE DOMAIN-CONTAINING PROTEIN"/>
    <property type="match status" value="1"/>
</dbReference>